<reference evidence="1" key="1">
    <citation type="submission" date="2016-03" db="EMBL/GenBank/DDBJ databases">
        <title>Mechanisms controlling the formation of the plant cell surface in tip-growing cells are functionally conserved among land plants.</title>
        <authorList>
            <person name="Honkanen S."/>
            <person name="Jones V.A."/>
            <person name="Morieri G."/>
            <person name="Champion C."/>
            <person name="Hetherington A.J."/>
            <person name="Kelly S."/>
            <person name="Saint-Marcoux D."/>
            <person name="Proust H."/>
            <person name="Prescott H."/>
            <person name="Dolan L."/>
        </authorList>
    </citation>
    <scope>NUCLEOTIDE SEQUENCE [LARGE SCALE GENOMIC DNA]</scope>
    <source>
        <tissue evidence="1">Whole gametophyte</tissue>
    </source>
</reference>
<accession>A0A176WRR2</accession>
<protein>
    <submittedName>
        <fullName evidence="1">Uncharacterized protein</fullName>
    </submittedName>
</protein>
<sequence length="163" mass="18517">MGQISAVWPHHRAPHRGLSEGLEVRRKGLRFGKACHLYCHSVADFEKHRKIESGVFVHWSSALQDSHVVSVRIPEQPGKRVACLLNLIEQQVQCQKYLWSSELRVSSGSECLPLRQIRARRLRALFALAQLFDQKSRNSVPFYSSEDGMGDLEVHLSTISLSD</sequence>
<organism evidence="1 2">
    <name type="scientific">Marchantia polymorpha subsp. ruderalis</name>
    <dbReference type="NCBI Taxonomy" id="1480154"/>
    <lineage>
        <taxon>Eukaryota</taxon>
        <taxon>Viridiplantae</taxon>
        <taxon>Streptophyta</taxon>
        <taxon>Embryophyta</taxon>
        <taxon>Marchantiophyta</taxon>
        <taxon>Marchantiopsida</taxon>
        <taxon>Marchantiidae</taxon>
        <taxon>Marchantiales</taxon>
        <taxon>Marchantiaceae</taxon>
        <taxon>Marchantia</taxon>
    </lineage>
</organism>
<evidence type="ECO:0000313" key="1">
    <source>
        <dbReference type="EMBL" id="OAE35233.1"/>
    </source>
</evidence>
<comment type="caution">
    <text evidence="1">The sequence shown here is derived from an EMBL/GenBank/DDBJ whole genome shotgun (WGS) entry which is preliminary data.</text>
</comment>
<proteinExistence type="predicted"/>
<dbReference type="AlphaFoldDB" id="A0A176WRR2"/>
<keyword evidence="2" id="KW-1185">Reference proteome</keyword>
<dbReference type="EMBL" id="LVLJ01000219">
    <property type="protein sequence ID" value="OAE35233.1"/>
    <property type="molecule type" value="Genomic_DNA"/>
</dbReference>
<evidence type="ECO:0000313" key="2">
    <source>
        <dbReference type="Proteomes" id="UP000077202"/>
    </source>
</evidence>
<dbReference type="Proteomes" id="UP000077202">
    <property type="component" value="Unassembled WGS sequence"/>
</dbReference>
<name>A0A176WRR2_MARPO</name>
<gene>
    <name evidence="1" type="ORF">AXG93_1162s1090</name>
</gene>